<dbReference type="InterPro" id="IPR056768">
    <property type="entry name" value="THU_Piezo"/>
</dbReference>
<dbReference type="InterPro" id="IPR023298">
    <property type="entry name" value="ATPase_P-typ_TM_dom_sf"/>
</dbReference>
<keyword evidence="3" id="KW-0813">Transport</keyword>
<feature type="region of interest" description="Disordered" evidence="10">
    <location>
        <begin position="1578"/>
        <end position="1599"/>
    </location>
</feature>
<keyword evidence="18" id="KW-1185">Reference proteome</keyword>
<feature type="domain" description="Piezo transmembrane helical unit" evidence="14">
    <location>
        <begin position="1744"/>
        <end position="1865"/>
    </location>
</feature>
<dbReference type="SUPFAM" id="SSF81665">
    <property type="entry name" value="Calcium ATPase, transmembrane domain M"/>
    <property type="match status" value="1"/>
</dbReference>
<feature type="domain" description="Piezo TM1-24" evidence="15">
    <location>
        <begin position="26"/>
        <end position="331"/>
    </location>
</feature>
<dbReference type="GeneID" id="111245425"/>
<feature type="transmembrane region" description="Helical" evidence="11">
    <location>
        <begin position="1106"/>
        <end position="1124"/>
    </location>
</feature>
<feature type="compositionally biased region" description="Polar residues" evidence="10">
    <location>
        <begin position="1589"/>
        <end position="1599"/>
    </location>
</feature>
<feature type="transmembrane region" description="Helical" evidence="11">
    <location>
        <begin position="1251"/>
        <end position="1267"/>
    </location>
</feature>
<evidence type="ECO:0000259" key="12">
    <source>
        <dbReference type="Pfam" id="PF12166"/>
    </source>
</evidence>
<dbReference type="InterPro" id="IPR031334">
    <property type="entry name" value="Piezo_cap_dom"/>
</dbReference>
<keyword evidence="7" id="KW-0406">Ion transport</keyword>
<feature type="transmembrane region" description="Helical" evidence="11">
    <location>
        <begin position="657"/>
        <end position="674"/>
    </location>
</feature>
<dbReference type="InParanoid" id="A0A7M7JBC6"/>
<dbReference type="RefSeq" id="XP_022649516.1">
    <property type="nucleotide sequence ID" value="XM_022793781.1"/>
</dbReference>
<organism evidence="17 18">
    <name type="scientific">Varroa destructor</name>
    <name type="common">Honeybee mite</name>
    <dbReference type="NCBI Taxonomy" id="109461"/>
    <lineage>
        <taxon>Eukaryota</taxon>
        <taxon>Metazoa</taxon>
        <taxon>Ecdysozoa</taxon>
        <taxon>Arthropoda</taxon>
        <taxon>Chelicerata</taxon>
        <taxon>Arachnida</taxon>
        <taxon>Acari</taxon>
        <taxon>Parasitiformes</taxon>
        <taxon>Mesostigmata</taxon>
        <taxon>Gamasina</taxon>
        <taxon>Dermanyssoidea</taxon>
        <taxon>Varroidae</taxon>
        <taxon>Varroa</taxon>
    </lineage>
</organism>
<dbReference type="Pfam" id="PF24874">
    <property type="entry name" value="Piezo_THU9_anchor"/>
    <property type="match status" value="1"/>
</dbReference>
<dbReference type="CTD" id="34112"/>
<dbReference type="FunCoup" id="A0A7M7JBC6">
    <property type="interactions" value="290"/>
</dbReference>
<accession>A0A7M7JBC6</accession>
<evidence type="ECO:0000259" key="14">
    <source>
        <dbReference type="Pfam" id="PF23188"/>
    </source>
</evidence>
<evidence type="ECO:0000256" key="6">
    <source>
        <dbReference type="ARBA" id="ARBA00022989"/>
    </source>
</evidence>
<feature type="compositionally biased region" description="Polar residues" evidence="10">
    <location>
        <begin position="2605"/>
        <end position="2625"/>
    </location>
</feature>
<dbReference type="EnsemblMetazoa" id="XM_022793782">
    <property type="protein sequence ID" value="XP_022649517"/>
    <property type="gene ID" value="LOC111245425"/>
</dbReference>
<evidence type="ECO:0000313" key="17">
    <source>
        <dbReference type="EnsemblMetazoa" id="XP_022649517"/>
    </source>
</evidence>
<feature type="region of interest" description="Disordered" evidence="10">
    <location>
        <begin position="1873"/>
        <end position="1910"/>
    </location>
</feature>
<feature type="transmembrane region" description="Helical" evidence="11">
    <location>
        <begin position="31"/>
        <end position="47"/>
    </location>
</feature>
<feature type="transmembrane region" description="Helical" evidence="11">
    <location>
        <begin position="633"/>
        <end position="651"/>
    </location>
</feature>
<feature type="transmembrane region" description="Helical" evidence="11">
    <location>
        <begin position="1990"/>
        <end position="2012"/>
    </location>
</feature>
<feature type="transmembrane region" description="Helical" evidence="11">
    <location>
        <begin position="561"/>
        <end position="578"/>
    </location>
</feature>
<feature type="transmembrane region" description="Helical" evidence="11">
    <location>
        <begin position="1840"/>
        <end position="1858"/>
    </location>
</feature>
<feature type="transmembrane region" description="Helical" evidence="11">
    <location>
        <begin position="2131"/>
        <end position="2148"/>
    </location>
</feature>
<dbReference type="GO" id="GO:0008381">
    <property type="term" value="F:mechanosensitive monoatomic ion channel activity"/>
    <property type="evidence" value="ECO:0007669"/>
    <property type="project" value="InterPro"/>
</dbReference>
<feature type="transmembrane region" description="Helical" evidence="11">
    <location>
        <begin position="1788"/>
        <end position="1806"/>
    </location>
</feature>
<feature type="compositionally biased region" description="Basic and acidic residues" evidence="10">
    <location>
        <begin position="817"/>
        <end position="835"/>
    </location>
</feature>
<feature type="transmembrane region" description="Helical" evidence="11">
    <location>
        <begin position="294"/>
        <end position="313"/>
    </location>
</feature>
<proteinExistence type="inferred from homology"/>
<feature type="transmembrane region" description="Helical" evidence="11">
    <location>
        <begin position="514"/>
        <end position="532"/>
    </location>
</feature>
<dbReference type="InterPro" id="IPR056770">
    <property type="entry name" value="Piezo_THU9_anchor"/>
</dbReference>
<feature type="region of interest" description="Disordered" evidence="10">
    <location>
        <begin position="800"/>
        <end position="848"/>
    </location>
</feature>
<feature type="transmembrane region" description="Helical" evidence="11">
    <location>
        <begin position="2495"/>
        <end position="2515"/>
    </location>
</feature>
<comment type="subcellular location">
    <subcellularLocation>
        <location evidence="1">Cell membrane</location>
        <topology evidence="1">Multi-pass membrane protein</topology>
    </subcellularLocation>
</comment>
<dbReference type="PANTHER" id="PTHR47049:SF2">
    <property type="entry name" value="PIEZO-TYPE MECHANOSENSITIVE ION CHANNEL HOMOLOG"/>
    <property type="match status" value="1"/>
</dbReference>
<evidence type="ECO:0000256" key="9">
    <source>
        <dbReference type="ARBA" id="ARBA00023303"/>
    </source>
</evidence>
<dbReference type="Pfam" id="PF12166">
    <property type="entry name" value="Piezo_cap"/>
    <property type="match status" value="1"/>
</dbReference>
<name>A0A7M7JBC6_VARDE</name>
<dbReference type="Pfam" id="PF23188">
    <property type="entry name" value="THU_Piezo1"/>
    <property type="match status" value="1"/>
</dbReference>
<feature type="transmembrane region" description="Helical" evidence="11">
    <location>
        <begin position="2200"/>
        <end position="2226"/>
    </location>
</feature>
<keyword evidence="8 11" id="KW-0472">Membrane</keyword>
<protein>
    <recommendedName>
        <fullName evidence="19">Piezo-type mechanosensitive ion channel component</fullName>
    </recommendedName>
</protein>
<comment type="similarity">
    <text evidence="2">Belongs to the PIEZO (TC 1.A.75) family.</text>
</comment>
<evidence type="ECO:0000256" key="7">
    <source>
        <dbReference type="ARBA" id="ARBA00023065"/>
    </source>
</evidence>
<feature type="transmembrane region" description="Helical" evidence="11">
    <location>
        <begin position="2095"/>
        <end position="2111"/>
    </location>
</feature>
<dbReference type="PANTHER" id="PTHR47049">
    <property type="entry name" value="PIEZO-TYPE MECHANOSENSITIVE ION CHANNEL HOMOLOG"/>
    <property type="match status" value="1"/>
</dbReference>
<feature type="domain" description="Piezo non-specific cation channel cap" evidence="12">
    <location>
        <begin position="2262"/>
        <end position="2578"/>
    </location>
</feature>
<evidence type="ECO:0000259" key="15">
    <source>
        <dbReference type="Pfam" id="PF24871"/>
    </source>
</evidence>
<dbReference type="OMA" id="KTTFQMA"/>
<keyword evidence="5 11" id="KW-0812">Transmembrane</keyword>
<feature type="transmembrane region" description="Helical" evidence="11">
    <location>
        <begin position="454"/>
        <end position="478"/>
    </location>
</feature>
<dbReference type="OrthoDB" id="303066at2759"/>
<feature type="region of interest" description="Disordered" evidence="10">
    <location>
        <begin position="2584"/>
        <end position="2625"/>
    </location>
</feature>
<feature type="transmembrane region" description="Helical" evidence="11">
    <location>
        <begin position="2061"/>
        <end position="2083"/>
    </location>
</feature>
<feature type="transmembrane region" description="Helical" evidence="11">
    <location>
        <begin position="172"/>
        <end position="192"/>
    </location>
</feature>
<feature type="transmembrane region" description="Helical" evidence="11">
    <location>
        <begin position="888"/>
        <end position="918"/>
    </location>
</feature>
<dbReference type="EnsemblMetazoa" id="XM_022793781">
    <property type="protein sequence ID" value="XP_022649516"/>
    <property type="gene ID" value="LOC111245425"/>
</dbReference>
<evidence type="ECO:0000256" key="2">
    <source>
        <dbReference type="ARBA" id="ARBA00007821"/>
    </source>
</evidence>
<dbReference type="RefSeq" id="XP_022649517.1">
    <property type="nucleotide sequence ID" value="XM_022793782.1"/>
</dbReference>
<feature type="domain" description="Piezo TM25-28" evidence="13">
    <location>
        <begin position="1207"/>
        <end position="1436"/>
    </location>
</feature>
<dbReference type="Pfam" id="PF24871">
    <property type="entry name" value="Piezo_TM1-24"/>
    <property type="match status" value="2"/>
</dbReference>
<evidence type="ECO:0000256" key="1">
    <source>
        <dbReference type="ARBA" id="ARBA00004651"/>
    </source>
</evidence>
<feature type="transmembrane region" description="Helical" evidence="11">
    <location>
        <begin position="2032"/>
        <end position="2052"/>
    </location>
</feature>
<reference evidence="17" key="1">
    <citation type="submission" date="2021-01" db="UniProtKB">
        <authorList>
            <consortium name="EnsemblMetazoa"/>
        </authorList>
    </citation>
    <scope>IDENTIFICATION</scope>
</reference>
<evidence type="ECO:0000313" key="18">
    <source>
        <dbReference type="Proteomes" id="UP000594260"/>
    </source>
</evidence>
<dbReference type="GO" id="GO:0005886">
    <property type="term" value="C:plasma membrane"/>
    <property type="evidence" value="ECO:0007669"/>
    <property type="project" value="UniProtKB-SubCell"/>
</dbReference>
<dbReference type="KEGG" id="vde:111245425"/>
<feature type="compositionally biased region" description="Basic and acidic residues" evidence="10">
    <location>
        <begin position="1891"/>
        <end position="1910"/>
    </location>
</feature>
<feature type="transmembrane region" description="Helical" evidence="11">
    <location>
        <begin position="1279"/>
        <end position="1299"/>
    </location>
</feature>
<evidence type="ECO:0000256" key="5">
    <source>
        <dbReference type="ARBA" id="ARBA00022692"/>
    </source>
</evidence>
<dbReference type="InterPro" id="IPR031805">
    <property type="entry name" value="Piezo_TM25-28"/>
</dbReference>
<feature type="transmembrane region" description="Helical" evidence="11">
    <location>
        <begin position="686"/>
        <end position="706"/>
    </location>
</feature>
<feature type="domain" description="Piezo THU9 and anchor" evidence="16">
    <location>
        <begin position="1988"/>
        <end position="2225"/>
    </location>
</feature>
<keyword evidence="6 11" id="KW-1133">Transmembrane helix</keyword>
<keyword evidence="9" id="KW-0407">Ion channel</keyword>
<feature type="transmembrane region" description="Helical" evidence="11">
    <location>
        <begin position="2160"/>
        <end position="2179"/>
    </location>
</feature>
<evidence type="ECO:0000256" key="3">
    <source>
        <dbReference type="ARBA" id="ARBA00022448"/>
    </source>
</evidence>
<dbReference type="EnsemblMetazoa" id="XM_022793780">
    <property type="protein sequence ID" value="XP_022649515"/>
    <property type="gene ID" value="LOC111245425"/>
</dbReference>
<evidence type="ECO:0000256" key="8">
    <source>
        <dbReference type="ARBA" id="ARBA00023136"/>
    </source>
</evidence>
<evidence type="ECO:0000256" key="4">
    <source>
        <dbReference type="ARBA" id="ARBA00022475"/>
    </source>
</evidence>
<evidence type="ECO:0000256" key="10">
    <source>
        <dbReference type="SAM" id="MobiDB-lite"/>
    </source>
</evidence>
<dbReference type="InterPro" id="IPR027272">
    <property type="entry name" value="Piezo"/>
</dbReference>
<feature type="region of interest" description="Disordered" evidence="10">
    <location>
        <begin position="350"/>
        <end position="388"/>
    </location>
</feature>
<sequence>MVNALVASILFRIGLPVVVLGATLFRYNALSFAYLIFLLISPLLSGPSRNAPLSRRTKYYLITLVSVSSVFCAAHIVYQAVLFSVNSYDDPPPSDCALEQRLLTLFGLHRLNGISFIDCVRLVAADFFVFLFSILVYVICDKPQPQYLQERNNAHSPNQSSTRQNRYFTSSFLFYLGELVVLLTMAAAGILHASLFSLVYFIAFLGVATWLGCSKTLKEGYRTLRTLLVLFAAFHYIALYIYQLDYSQEFIAPESLHARLVGFVALRKPACNSSSADTVDNRDVRDLSFNDSNWTLFVHPLIVLWFYFSACTMTRLGRPHRTHEAENTASGGGVMGGLRTAGRRSQSIFPISLSESSKRGSQRSHSSPPVRRRKSERLDSNLVENEQRNYDSMSPAHRTLAIESGVPTTSAIPGTAFWYSGGHDDAVQDNSHASQLQSQHSRTCSQRYGKWKQLYAFLQHFVGFLFKGSYVITLIIMMAWSITYHSWLTFVLLLWSCLLWMMPNSRQACLRNSPALVIYAEILLLFQFIYSLNLNDEELPVHIGKINLNQVGFVKHGYNSYRALGIKILYTVVFWLTLRQYVEHKRAMAKNNQDDQPHLYDQLPGRHGSTSTALAAGPANQIIRRLGQFCRNLLVRVWIWVVAVMLFVISLGGDQVVLYRIVYMVLFLFFILVYQFSYRIWIKVMYGFLLTVIIYSMMVLILIYTYQFENFADYWETYLHVSRAMQKDIGLELYDSDPGSLLLKLLTPTIFLIVTIIQLHYFHKDFIRLNMQAWGDRAPHTESTASSSNVSPIDERIQIEVSSNADSPQPPTPDTVISKDRFEKERENRKQERQAAIEAGTRIQSMRERRPSTDVQLTAKLKLEKIKAYLSELERVVWRLLEIHMAKLMFLAVFLLCVYDVCAMHVLYMGLIVIALPLRSLHQFMVHCCALWTAVLLVSKMIYQLKFVDSMGWETTCKSVYGLNTTGPFPYPFNKTIDNREWIGFMKTSHLTDYCKGYIALITMFTLNAMVKTHQYFDRHQRGLPDLPTGVVWPDVTRRMADRDFFGCVKFLINYAFFKFGVEMCLVTMVACIGIRLDVYALLTAFWLCCMFLLRRHTLARLWPFYIIYLCIVIPLQYLVSVGLPPGLCIEYPWYSENDKIKEAVEWLFLPDYRNRVAHRKILVDCFQLILSCSQLVVFNIEATEGTSYPAGSNREIYDPRGQFIGEKPNPIPCFIGDKAYFNRVKTGVFFLFYWVTLAVMYLAGTNRISLFALFYILACFFFLWNGNEFYLKPIKTLLSWWNSLLTFNVAIILLKCILQVLGCVYSQDLAYHTCWLVQLLGIACLKKLGPKQVIKIPVSPEKCLAPTTEAGLLWDGICFGFLLLQKRLFTSYYFHHLIIEILAQQELSSRGAEVIHFLRMEKVKQQREGEREIMEKIRMKMDRIRENQRKQREGEYVEPETHYQAIRSGDYYLFDDGDQLEEPLDLAVRTSREESSDDFDVKTKGLNAVLSNIMKGQSATMVRTKARTETGEEIGDSSGMSAIISIDRSVRSASHSQASTAVRWQVAGGSRLLDPVQPSTVISRPTASTPSIQRAAVQLPRGQRHTTESGTSGLSPASSMAAAVLADSEIAGAEAQEEPILTWQEKLAKYLAIANTLVSSMLVSATAKLHSFSGGYREVAKLLDKDKELVKQRYPDGLAILTEEYQNRSARVPVYKISNSEGLAQELLQIKNDLSEDALSGNTDKREPLLAQFFTALVYAFYARTEIVCYLGIVYNQISTATLLSLPLPFMVFLWGSLSVPRPSKTFWITIITYTEAIVVVKYLFQFDFFKWDSGSLRGTTFDPPKMLGIEKRSGDSNYALYDLMLLFLVFLHRFVLKSLGLWKDTDRSFVDDTDDSGSSSDRLQVTGKDVSDKNTKREDKKELKKDNGKDKHGIIKTVALHGGTVVDGGFLNHHILSENDDCMDEEDDDEAIDIKVSSFLQGMHYYLAPFKSFFTNLLHPPYQVATDVYAWMFFCDFFNFFVMVFGYWAFGTGGNEEGVTAYFEKNEVPIPFLIMLLAQFGLIVIDRALYLRKYILGKLIFQQAIVVLIHIWMFFALPAISQKSFSETVPPKLWYFTKCVYFLLSAYQIRCGYPTRILGNFFTKKYNYLNYFLFKGYMMVPFLYELRSLMDWIWTDTSMVLVNWLKMEDIFASIFMLKCQRRAEEEYPTPRGAKRSSLIKYGMGGTLLFLIILIIWFPLLLFSLGNTVGHSLPPDECQIQLSIGGYEPLFSISAQKNNIQKISSGDFEELYRRYKDYSRALNFLANYDQSDVVIAMLDGNSAAVWSISPPSREALRKDLLNETTPLELKVKLTFYREKNDSDADPGKKSKEKPFHLTTTLEDSKEFADQKAREQMANMLSRSANRHSVNNTGDDKFAILPPLLPKFIHVPRKGSAKRVTYFESDPDSKALRNLQVELLWSKSNETAQGEWWEVRAFPCSKDDPYPFISNLDVCAYLTVVIFADKVFPQALSTISSYGIVGLYTTFVLLVSRFLRGFIANTSTRIMFDDMPNVDRILQLCMDIYLVRESKELALEEDLFAKLVFLYRSPETLIKWTRMVPPQPPAAIEQSNQSRRDQGPGRDQPGQSGATMGTVLTQRRPQQAQ</sequence>
<evidence type="ECO:0000256" key="11">
    <source>
        <dbReference type="SAM" id="Phobius"/>
    </source>
</evidence>
<evidence type="ECO:0008006" key="19">
    <source>
        <dbReference type="Google" id="ProtNLM"/>
    </source>
</evidence>
<feature type="transmembrane region" description="Helical" evidence="11">
    <location>
        <begin position="198"/>
        <end position="217"/>
    </location>
</feature>
<dbReference type="Pfam" id="PF15917">
    <property type="entry name" value="Piezo_TM25-28"/>
    <property type="match status" value="1"/>
</dbReference>
<feature type="transmembrane region" description="Helical" evidence="11">
    <location>
        <begin position="224"/>
        <end position="242"/>
    </location>
</feature>
<feature type="transmembrane region" description="Helical" evidence="11">
    <location>
        <begin position="924"/>
        <end position="943"/>
    </location>
</feature>
<evidence type="ECO:0000259" key="16">
    <source>
        <dbReference type="Pfam" id="PF24874"/>
    </source>
</evidence>
<evidence type="ECO:0000259" key="13">
    <source>
        <dbReference type="Pfam" id="PF15917"/>
    </source>
</evidence>
<feature type="domain" description="Piezo TM1-24" evidence="15">
    <location>
        <begin position="429"/>
        <end position="767"/>
    </location>
</feature>
<dbReference type="InterPro" id="IPR056769">
    <property type="entry name" value="Piezo_TM1-24"/>
</dbReference>
<dbReference type="Proteomes" id="UP000594260">
    <property type="component" value="Unplaced"/>
</dbReference>
<dbReference type="RefSeq" id="XP_022649515.1">
    <property type="nucleotide sequence ID" value="XM_022793780.1"/>
</dbReference>
<feature type="transmembrane region" description="Helical" evidence="11">
    <location>
        <begin position="59"/>
        <end position="81"/>
    </location>
</feature>
<feature type="transmembrane region" description="Helical" evidence="11">
    <location>
        <begin position="1227"/>
        <end position="1244"/>
    </location>
</feature>
<keyword evidence="4" id="KW-1003">Cell membrane</keyword>
<feature type="transmembrane region" description="Helical" evidence="11">
    <location>
        <begin position="120"/>
        <end position="140"/>
    </location>
</feature>
<feature type="transmembrane region" description="Helical" evidence="11">
    <location>
        <begin position="741"/>
        <end position="762"/>
    </location>
</feature>
<feature type="transmembrane region" description="Helical" evidence="11">
    <location>
        <begin position="484"/>
        <end position="502"/>
    </location>
</feature>
<feature type="transmembrane region" description="Helical" evidence="11">
    <location>
        <begin position="1762"/>
        <end position="1781"/>
    </location>
</feature>